<dbReference type="InterPro" id="IPR045402">
    <property type="entry name" value="GAP1-N2"/>
</dbReference>
<feature type="domain" description="GTPase-associated protein 1 N-terminal" evidence="2">
    <location>
        <begin position="1"/>
        <end position="137"/>
    </location>
</feature>
<dbReference type="Proteomes" id="UP001651880">
    <property type="component" value="Unassembled WGS sequence"/>
</dbReference>
<dbReference type="Pfam" id="PF20013">
    <property type="entry name" value="GAP1-N2"/>
    <property type="match status" value="1"/>
</dbReference>
<dbReference type="Pfam" id="PF20014">
    <property type="entry name" value="GAP1-M"/>
    <property type="match status" value="1"/>
</dbReference>
<keyword evidence="1" id="KW-1133">Transmembrane helix</keyword>
<reference evidence="4 5" key="1">
    <citation type="submission" date="2021-10" db="EMBL/GenBank/DDBJ databases">
        <title>Lutispora strain m25 sp. nov., a thermophilic, non-spore-forming bacterium isolated from a lab-scale methanogenic bioreactor digesting anaerobic sludge.</title>
        <authorList>
            <person name="El Houari A."/>
            <person name="Mcdonald J."/>
        </authorList>
    </citation>
    <scope>NUCLEOTIDE SEQUENCE [LARGE SCALE GENOMIC DNA]</scope>
    <source>
        <strain evidence="5">m25</strain>
    </source>
</reference>
<gene>
    <name evidence="4" type="ORF">LJD61_03310</name>
</gene>
<name>A0ABT1NBE5_9FIRM</name>
<keyword evidence="1" id="KW-0812">Transmembrane</keyword>
<proteinExistence type="predicted"/>
<keyword evidence="5" id="KW-1185">Reference proteome</keyword>
<dbReference type="InterPro" id="IPR045401">
    <property type="entry name" value="GAP1-M"/>
</dbReference>
<evidence type="ECO:0000313" key="4">
    <source>
        <dbReference type="EMBL" id="MCQ1528572.1"/>
    </source>
</evidence>
<comment type="caution">
    <text evidence="4">The sequence shown here is derived from an EMBL/GenBank/DDBJ whole genome shotgun (WGS) entry which is preliminary data.</text>
</comment>
<organism evidence="4 5">
    <name type="scientific">Lutispora saccharofermentans</name>
    <dbReference type="NCBI Taxonomy" id="3024236"/>
    <lineage>
        <taxon>Bacteria</taxon>
        <taxon>Bacillati</taxon>
        <taxon>Bacillota</taxon>
        <taxon>Clostridia</taxon>
        <taxon>Lutisporales</taxon>
        <taxon>Lutisporaceae</taxon>
        <taxon>Lutispora</taxon>
    </lineage>
</organism>
<dbReference type="EMBL" id="JAJEKE010000002">
    <property type="protein sequence ID" value="MCQ1528572.1"/>
    <property type="molecule type" value="Genomic_DNA"/>
</dbReference>
<feature type="transmembrane region" description="Helical" evidence="1">
    <location>
        <begin position="750"/>
        <end position="771"/>
    </location>
</feature>
<evidence type="ECO:0000313" key="5">
    <source>
        <dbReference type="Proteomes" id="UP001651880"/>
    </source>
</evidence>
<dbReference type="RefSeq" id="WP_255226092.1">
    <property type="nucleotide sequence ID" value="NZ_JAJEKE010000002.1"/>
</dbReference>
<protein>
    <submittedName>
        <fullName evidence="4">Uncharacterized protein</fullName>
    </submittedName>
</protein>
<keyword evidence="1" id="KW-0472">Membrane</keyword>
<accession>A0ABT1NBE5</accession>
<feature type="domain" description="GTPase-associated protein 1 middle" evidence="3">
    <location>
        <begin position="156"/>
        <end position="259"/>
    </location>
</feature>
<sequence>MIEQQYYTRERRGIFRSAEGYDSIAKSKGLNDNFIKKYLHPFCFYSPPKSLEEIDERDISKFPQCLTCFQVESGELIIGNTSYVGADFTGLRNTFFTHNFIIPGNEKEGYLKDFNRLIFAEGFASSYDIEKGKLIEQISRLQYDDAGDLKANKRVLTEKLGITKEIFKKMLYAAFMTVEGKKKLYISLNVEAKDISLYAKVLLKHIFMGLPYDLKSNMGFMTYSREAEAKKYINITFVEKGSIRMGDSRYERDYVFDLSQNRIPYNDFNIDHHDYLDFIWENMMSGKSPEEFYRFCQPILADMKQDKRIQLETYDELSRIFQIRNGDEQLFIDNREEILESFFKYLNKTNRLDKKELDGVFLELLDKEKKDLMEASRYIPTNNTILSYMRYYGFGDSSVNVKIAFIILLAIKNSKAFKDASYASQVFKTISKDGDLLKELIDMTFKYNALFIIEDYFNERLNSITGLKELFNEIKFWADTSYKVVSEGFFINGTLDKLLGFLEKSRDKIYMGKEIHQFIPGLCNNSGSPQAGKACKEYGEYILKRVKEYIYRNIELSQLESKDIINLDYLKLGTDEEKYLILKDIRGLMAEDGEKARSSIRERMLDKRYGIYADNMKSLIKKLYKSNIEPSSLENISMAFIQGGTVREPKYDAEQMLGYIYSNGGKASVYDYIIWSFENNVFTNTLNYESHKDAVKNYFINDDREAIKDKAIRKRLYGCNNKLLDMMIKDIDYEISSPLMKFIEKNKTQILGTAGIALASLLLLFASLFFLEYVNRGENGPDENPARVQIADMKAQIKSEIDNIAGKDFNYKIFAGVEDIGEDDIETGITYKNIMIDNDGNSSIEAEDVEELDREGKSKIKDDIVLKYSISLKAEKGSEAENADTQERLEKAYKAIEKILVDNYRMLWSL</sequence>
<evidence type="ECO:0000256" key="1">
    <source>
        <dbReference type="SAM" id="Phobius"/>
    </source>
</evidence>
<evidence type="ECO:0000259" key="2">
    <source>
        <dbReference type="Pfam" id="PF20013"/>
    </source>
</evidence>
<evidence type="ECO:0000259" key="3">
    <source>
        <dbReference type="Pfam" id="PF20014"/>
    </source>
</evidence>